<reference evidence="1 2" key="1">
    <citation type="submission" date="2020-08" db="EMBL/GenBank/DDBJ databases">
        <authorList>
            <person name="Xu S."/>
            <person name="Li A."/>
        </authorList>
    </citation>
    <scope>NUCLEOTIDE SEQUENCE [LARGE SCALE GENOMIC DNA]</scope>
    <source>
        <strain evidence="1 2">119BY6-57</strain>
    </source>
</reference>
<comment type="caution">
    <text evidence="1">The sequence shown here is derived from an EMBL/GenBank/DDBJ whole genome shotgun (WGS) entry which is preliminary data.</text>
</comment>
<evidence type="ECO:0000313" key="2">
    <source>
        <dbReference type="Proteomes" id="UP000523196"/>
    </source>
</evidence>
<organism evidence="1 2">
    <name type="scientific">Marilutibacter spongiae</name>
    <dbReference type="NCBI Taxonomy" id="2025720"/>
    <lineage>
        <taxon>Bacteria</taxon>
        <taxon>Pseudomonadati</taxon>
        <taxon>Pseudomonadota</taxon>
        <taxon>Gammaproteobacteria</taxon>
        <taxon>Lysobacterales</taxon>
        <taxon>Lysobacteraceae</taxon>
        <taxon>Marilutibacter</taxon>
    </lineage>
</organism>
<dbReference type="Proteomes" id="UP000523196">
    <property type="component" value="Unassembled WGS sequence"/>
</dbReference>
<dbReference type="EMBL" id="JACHTF010000006">
    <property type="protein sequence ID" value="MBB1060397.1"/>
    <property type="molecule type" value="Genomic_DNA"/>
</dbReference>
<evidence type="ECO:0000313" key="1">
    <source>
        <dbReference type="EMBL" id="MBB1060397.1"/>
    </source>
</evidence>
<name>A0A7W3TL75_9GAMM</name>
<gene>
    <name evidence="1" type="ORF">H4F98_07390</name>
</gene>
<dbReference type="RefSeq" id="WP_182686319.1">
    <property type="nucleotide sequence ID" value="NZ_JACHTF010000006.1"/>
</dbReference>
<sequence length="48" mass="5581">MRHNAAAHHPTRETARIRWPRNATERAIQAVIFNWHIAGILQELRRGG</sequence>
<keyword evidence="2" id="KW-1185">Reference proteome</keyword>
<dbReference type="AlphaFoldDB" id="A0A7W3TL75"/>
<proteinExistence type="predicted"/>
<accession>A0A7W3TL75</accession>
<protein>
    <submittedName>
        <fullName evidence="1">Uncharacterized protein</fullName>
    </submittedName>
</protein>